<reference evidence="1" key="1">
    <citation type="submission" date="2023-03" db="EMBL/GenBank/DDBJ databases">
        <title>Massive genome expansion in bonnet fungi (Mycena s.s.) driven by repeated elements and novel gene families across ecological guilds.</title>
        <authorList>
            <consortium name="Lawrence Berkeley National Laboratory"/>
            <person name="Harder C.B."/>
            <person name="Miyauchi S."/>
            <person name="Viragh M."/>
            <person name="Kuo A."/>
            <person name="Thoen E."/>
            <person name="Andreopoulos B."/>
            <person name="Lu D."/>
            <person name="Skrede I."/>
            <person name="Drula E."/>
            <person name="Henrissat B."/>
            <person name="Morin E."/>
            <person name="Kohler A."/>
            <person name="Barry K."/>
            <person name="LaButti K."/>
            <person name="Morin E."/>
            <person name="Salamov A."/>
            <person name="Lipzen A."/>
            <person name="Mereny Z."/>
            <person name="Hegedus B."/>
            <person name="Baldrian P."/>
            <person name="Stursova M."/>
            <person name="Weitz H."/>
            <person name="Taylor A."/>
            <person name="Grigoriev I.V."/>
            <person name="Nagy L.G."/>
            <person name="Martin F."/>
            <person name="Kauserud H."/>
        </authorList>
    </citation>
    <scope>NUCLEOTIDE SEQUENCE</scope>
    <source>
        <strain evidence="1">CBHHK173m</strain>
    </source>
</reference>
<dbReference type="AlphaFoldDB" id="A0AAD6TUP4"/>
<evidence type="ECO:0000313" key="2">
    <source>
        <dbReference type="Proteomes" id="UP001222325"/>
    </source>
</evidence>
<dbReference type="EMBL" id="JARJCN010000069">
    <property type="protein sequence ID" value="KAJ7078012.1"/>
    <property type="molecule type" value="Genomic_DNA"/>
</dbReference>
<keyword evidence="2" id="KW-1185">Reference proteome</keyword>
<evidence type="ECO:0008006" key="3">
    <source>
        <dbReference type="Google" id="ProtNLM"/>
    </source>
</evidence>
<proteinExistence type="predicted"/>
<comment type="caution">
    <text evidence="1">The sequence shown here is derived from an EMBL/GenBank/DDBJ whole genome shotgun (WGS) entry which is preliminary data.</text>
</comment>
<accession>A0AAD6TUP4</accession>
<protein>
    <recommendedName>
        <fullName evidence="3">MYND-type domain-containing protein</fullName>
    </recommendedName>
</protein>
<sequence length="263" mass="29989">MSRNASMKFKPASAGDTYDKMSECTHCYKEPECQAKEWPVHKTVCGMRKRTVAAMANAPSSPSFPPFFIRKRLLTDFIEVHECSFDSAFTSAIIIEGGIDNFAYERRAILVLLKYRPDCQENPSVAYSVEGCQWTADNSPFSALEAKIDREMRAQDAGYRGLLRVYFRIEDHVIGEAYPQTHMLGPTGAVHRTYVQSLDHTDWVSRVQKRVRDGLVVRQPDEKILMMQLGKMVMKKGKWVWVQLTAAQLVEYGYPSNFPGLLF</sequence>
<organism evidence="1 2">
    <name type="scientific">Mycena belliarum</name>
    <dbReference type="NCBI Taxonomy" id="1033014"/>
    <lineage>
        <taxon>Eukaryota</taxon>
        <taxon>Fungi</taxon>
        <taxon>Dikarya</taxon>
        <taxon>Basidiomycota</taxon>
        <taxon>Agaricomycotina</taxon>
        <taxon>Agaricomycetes</taxon>
        <taxon>Agaricomycetidae</taxon>
        <taxon>Agaricales</taxon>
        <taxon>Marasmiineae</taxon>
        <taxon>Mycenaceae</taxon>
        <taxon>Mycena</taxon>
    </lineage>
</organism>
<name>A0AAD6TUP4_9AGAR</name>
<evidence type="ECO:0000313" key="1">
    <source>
        <dbReference type="EMBL" id="KAJ7078012.1"/>
    </source>
</evidence>
<gene>
    <name evidence="1" type="ORF">B0H15DRAFT_540310</name>
</gene>
<dbReference type="Proteomes" id="UP001222325">
    <property type="component" value="Unassembled WGS sequence"/>
</dbReference>